<feature type="compositionally biased region" description="Basic and acidic residues" evidence="2">
    <location>
        <begin position="15"/>
        <end position="29"/>
    </location>
</feature>
<protein>
    <recommendedName>
        <fullName evidence="3">SWIM-type domain-containing protein</fullName>
    </recommendedName>
</protein>
<dbReference type="Pfam" id="PF04434">
    <property type="entry name" value="SWIM"/>
    <property type="match status" value="1"/>
</dbReference>
<keyword evidence="5" id="KW-1185">Reference proteome</keyword>
<comment type="caution">
    <text evidence="4">The sequence shown here is derived from an EMBL/GenBank/DDBJ whole genome shotgun (WGS) entry which is preliminary data.</text>
</comment>
<dbReference type="PANTHER" id="PTHR36847">
    <property type="entry name" value="AMIDOLIGASE ENZYME"/>
    <property type="match status" value="1"/>
</dbReference>
<dbReference type="Proteomes" id="UP000446866">
    <property type="component" value="Unassembled WGS sequence"/>
</dbReference>
<accession>A0A845QJQ9</accession>
<evidence type="ECO:0000313" key="4">
    <source>
        <dbReference type="EMBL" id="NBH61816.1"/>
    </source>
</evidence>
<dbReference type="InterPro" id="IPR022025">
    <property type="entry name" value="Amidoligase_2"/>
</dbReference>
<organism evidence="4 5">
    <name type="scientific">Anaerotruncus colihominis</name>
    <dbReference type="NCBI Taxonomy" id="169435"/>
    <lineage>
        <taxon>Bacteria</taxon>
        <taxon>Bacillati</taxon>
        <taxon>Bacillota</taxon>
        <taxon>Clostridia</taxon>
        <taxon>Eubacteriales</taxon>
        <taxon>Oscillospiraceae</taxon>
        <taxon>Anaerotruncus</taxon>
    </lineage>
</organism>
<proteinExistence type="predicted"/>
<feature type="domain" description="SWIM-type" evidence="3">
    <location>
        <begin position="78"/>
        <end position="110"/>
    </location>
</feature>
<name>A0A845QJQ9_9FIRM</name>
<keyword evidence="1" id="KW-0863">Zinc-finger</keyword>
<dbReference type="RefSeq" id="WP_160202100.1">
    <property type="nucleotide sequence ID" value="NZ_QXWK01000015.1"/>
</dbReference>
<dbReference type="GO" id="GO:0008270">
    <property type="term" value="F:zinc ion binding"/>
    <property type="evidence" value="ECO:0007669"/>
    <property type="project" value="UniProtKB-KW"/>
</dbReference>
<evidence type="ECO:0000256" key="2">
    <source>
        <dbReference type="SAM" id="MobiDB-lite"/>
    </source>
</evidence>
<dbReference type="PANTHER" id="PTHR36847:SF1">
    <property type="entry name" value="AMIDOLIGASE ENZYME"/>
    <property type="match status" value="1"/>
</dbReference>
<evidence type="ECO:0000256" key="1">
    <source>
        <dbReference type="PROSITE-ProRule" id="PRU00325"/>
    </source>
</evidence>
<dbReference type="AlphaFoldDB" id="A0A845QJQ9"/>
<dbReference type="InterPro" id="IPR007527">
    <property type="entry name" value="Znf_SWIM"/>
</dbReference>
<evidence type="ECO:0000259" key="3">
    <source>
        <dbReference type="PROSITE" id="PS50966"/>
    </source>
</evidence>
<gene>
    <name evidence="4" type="ORF">D0435_09140</name>
</gene>
<reference evidence="4 5" key="1">
    <citation type="submission" date="2018-08" db="EMBL/GenBank/DDBJ databases">
        <title>Murine metabolic-syndrome-specific gut microbial biobank.</title>
        <authorList>
            <person name="Liu C."/>
        </authorList>
    </citation>
    <scope>NUCLEOTIDE SEQUENCE [LARGE SCALE GENOMIC DNA]</scope>
    <source>
        <strain evidence="4 5">28</strain>
    </source>
</reference>
<keyword evidence="1" id="KW-0479">Metal-binding</keyword>
<dbReference type="Pfam" id="PF12224">
    <property type="entry name" value="Amidoligase_2"/>
    <property type="match status" value="1"/>
</dbReference>
<feature type="region of interest" description="Disordered" evidence="2">
    <location>
        <begin position="1"/>
        <end position="29"/>
    </location>
</feature>
<keyword evidence="1" id="KW-0862">Zinc</keyword>
<dbReference type="PROSITE" id="PS50966">
    <property type="entry name" value="ZF_SWIM"/>
    <property type="match status" value="1"/>
</dbReference>
<dbReference type="EMBL" id="QXWK01000015">
    <property type="protein sequence ID" value="NBH61816.1"/>
    <property type="molecule type" value="Genomic_DNA"/>
</dbReference>
<evidence type="ECO:0000313" key="5">
    <source>
        <dbReference type="Proteomes" id="UP000446866"/>
    </source>
</evidence>
<sequence>MPKNRNSGTIAGRTYEIDRTEHENRNDQEMSDRLERRLQAMDPITVEIDSRTRHRRERVTVDFVDRDQAEVNTEGGSYRVNIWEGTCTCPDYMHRQGRCRHVEAMDVAREQARQGIMPGSREDIETSNGQVLSEHQRAETAAELRNAARARTDDDFFYTEHPDVFESDMARLQGEPVPYTYENVLNGSDITFGIELEFVHGDSDAIAAELYQMGICGNDSMSGYHGRRVPGKWALERDGSVTSGSRGGELISPILTDTPETWRTIEKVCDVAKRHGAQVNFQTGGHVHIGASEALDGKKQRWRRLFKMGAGFEQVYKRISGGEQGVFRGGHYAASSEDLNRTGIVMRLPGEGDTSDFFSRISRRLGQKYRMINFTPLGSKKTVEFRGFNGTLTPGVIQANVKFAAGMVLSAERSRLRSTESLVSTDSDKKRANIINAYEENNQRSNEAIMRTLDVVFSRKEDKQHVLSVIAKNSWSRH</sequence>